<proteinExistence type="predicted"/>
<dbReference type="AlphaFoldDB" id="A0A836CIM8"/>
<comment type="caution">
    <text evidence="1">The sequence shown here is derived from an EMBL/GenBank/DDBJ whole genome shotgun (WGS) entry which is preliminary data.</text>
</comment>
<dbReference type="OrthoDB" id="114660at2759"/>
<feature type="non-terminal residue" evidence="1">
    <location>
        <position position="1"/>
    </location>
</feature>
<gene>
    <name evidence="1" type="ORF">JKP88DRAFT_146139</name>
</gene>
<organism evidence="1 2">
    <name type="scientific">Tribonema minus</name>
    <dbReference type="NCBI Taxonomy" id="303371"/>
    <lineage>
        <taxon>Eukaryota</taxon>
        <taxon>Sar</taxon>
        <taxon>Stramenopiles</taxon>
        <taxon>Ochrophyta</taxon>
        <taxon>PX clade</taxon>
        <taxon>Xanthophyceae</taxon>
        <taxon>Tribonematales</taxon>
        <taxon>Tribonemataceae</taxon>
        <taxon>Tribonema</taxon>
    </lineage>
</organism>
<reference evidence="1" key="1">
    <citation type="submission" date="2021-02" db="EMBL/GenBank/DDBJ databases">
        <title>First Annotated Genome of the Yellow-green Alga Tribonema minus.</title>
        <authorList>
            <person name="Mahan K.M."/>
        </authorList>
    </citation>
    <scope>NUCLEOTIDE SEQUENCE</scope>
    <source>
        <strain evidence="1">UTEX B ZZ1240</strain>
    </source>
</reference>
<dbReference type="Proteomes" id="UP000664859">
    <property type="component" value="Unassembled WGS sequence"/>
</dbReference>
<dbReference type="EMBL" id="JAFCMP010000101">
    <property type="protein sequence ID" value="KAG5186909.1"/>
    <property type="molecule type" value="Genomic_DNA"/>
</dbReference>
<feature type="non-terminal residue" evidence="1">
    <location>
        <position position="245"/>
    </location>
</feature>
<protein>
    <submittedName>
        <fullName evidence="1">Uncharacterized protein</fullName>
    </submittedName>
</protein>
<evidence type="ECO:0000313" key="1">
    <source>
        <dbReference type="EMBL" id="KAG5186909.1"/>
    </source>
</evidence>
<evidence type="ECO:0000313" key="2">
    <source>
        <dbReference type="Proteomes" id="UP000664859"/>
    </source>
</evidence>
<accession>A0A836CIM8</accession>
<sequence length="245" mass="24310">TVASVSDAGDAITFKSAPSCPGSAAGTGKAVSLVLSDAVQVTRRGTGDSIMEVQRITISATAPIVPSSSLAQGFFQIVWQHDGATAVTRCIEYGASAADVQAAIDAAVLRAVADATGAVSGMDLNQNNGVTAASDAGHIQVTMEGDGSAAWGYGYVYTLTFRGQPGVSTVLGNVGQVRVAALGAAGACEDVGSQETVLTGATASTTNGSAVLTVNAAAVAALRPGDRIRLSGSTPASRIYTVTSV</sequence>
<keyword evidence="2" id="KW-1185">Reference proteome</keyword>
<name>A0A836CIM8_9STRA</name>